<keyword evidence="3 6" id="KW-0805">Transcription regulation</keyword>
<gene>
    <name evidence="9" type="ORF">A2074_02125</name>
</gene>
<comment type="subcellular location">
    <subcellularLocation>
        <location evidence="6">Cytoplasm</location>
    </subcellularLocation>
</comment>
<dbReference type="Pfam" id="PF20772">
    <property type="entry name" value="TACO1_YebC_N"/>
    <property type="match status" value="1"/>
</dbReference>
<dbReference type="InterPro" id="IPR029072">
    <property type="entry name" value="YebC-like"/>
</dbReference>
<dbReference type="FunFam" id="1.10.10.200:FF:000002">
    <property type="entry name" value="Probable transcriptional regulatory protein CLM62_37755"/>
    <property type="match status" value="1"/>
</dbReference>
<dbReference type="Pfam" id="PF01709">
    <property type="entry name" value="Transcrip_reg"/>
    <property type="match status" value="1"/>
</dbReference>
<dbReference type="GO" id="GO:0005829">
    <property type="term" value="C:cytosol"/>
    <property type="evidence" value="ECO:0007669"/>
    <property type="project" value="TreeGrafter"/>
</dbReference>
<evidence type="ECO:0000259" key="7">
    <source>
        <dbReference type="Pfam" id="PF01709"/>
    </source>
</evidence>
<keyword evidence="2 6" id="KW-0963">Cytoplasm</keyword>
<comment type="similarity">
    <text evidence="1 6">Belongs to the TACO1 family.</text>
</comment>
<dbReference type="Proteomes" id="UP000178086">
    <property type="component" value="Unassembled WGS sequence"/>
</dbReference>
<evidence type="ECO:0000256" key="3">
    <source>
        <dbReference type="ARBA" id="ARBA00023015"/>
    </source>
</evidence>
<dbReference type="PANTHER" id="PTHR12532:SF6">
    <property type="entry name" value="TRANSCRIPTIONAL REGULATORY PROTEIN YEBC-RELATED"/>
    <property type="match status" value="1"/>
</dbReference>
<dbReference type="HAMAP" id="MF_00693">
    <property type="entry name" value="Transcrip_reg_TACO1"/>
    <property type="match status" value="1"/>
</dbReference>
<organism evidence="9 10">
    <name type="scientific">Candidatus Aquicultor primus</name>
    <dbReference type="NCBI Taxonomy" id="1797195"/>
    <lineage>
        <taxon>Bacteria</taxon>
        <taxon>Bacillati</taxon>
        <taxon>Actinomycetota</taxon>
        <taxon>Candidatus Aquicultoria</taxon>
        <taxon>Candidatus Aquicultorales</taxon>
        <taxon>Candidatus Aquicultoraceae</taxon>
        <taxon>Candidatus Aquicultor</taxon>
    </lineage>
</organism>
<dbReference type="PANTHER" id="PTHR12532">
    <property type="entry name" value="TRANSLATIONAL ACTIVATOR OF CYTOCHROME C OXIDASE 1"/>
    <property type="match status" value="1"/>
</dbReference>
<sequence>MSGHSKWATIKHKKGREDAKRGKLFGKLSRAIMVAARNGSNPDMNATLANAIEKARSYSMPADNIDRAVKKGAGELEAVNYEELTYEGFGPAGVAIMVDVMTDNRNRTASDVRHVFTKYGGNMGASGSVGWMFDRKGVIAVDKSHPIGEDELFTFAVEAGAEDMTDEGDQWQITTDPTELNAVKKAFEQHGIPIALSEISMIPKTPVELTKDEAVKVLRFMDALDDNDDVQDAYGNFDIPAEVLEELA</sequence>
<dbReference type="EMBL" id="MELI01000102">
    <property type="protein sequence ID" value="OFW32254.1"/>
    <property type="molecule type" value="Genomic_DNA"/>
</dbReference>
<evidence type="ECO:0000256" key="5">
    <source>
        <dbReference type="ARBA" id="ARBA00023163"/>
    </source>
</evidence>
<evidence type="ECO:0000313" key="9">
    <source>
        <dbReference type="EMBL" id="OFW32254.1"/>
    </source>
</evidence>
<reference evidence="9 10" key="1">
    <citation type="journal article" date="2016" name="Nat. Commun.">
        <title>Thousands of microbial genomes shed light on interconnected biogeochemical processes in an aquifer system.</title>
        <authorList>
            <person name="Anantharaman K."/>
            <person name="Brown C.T."/>
            <person name="Hug L.A."/>
            <person name="Sharon I."/>
            <person name="Castelle C.J."/>
            <person name="Probst A.J."/>
            <person name="Thomas B.C."/>
            <person name="Singh A."/>
            <person name="Wilkins M.J."/>
            <person name="Karaoz U."/>
            <person name="Brodie E.L."/>
            <person name="Williams K.H."/>
            <person name="Hubbard S.S."/>
            <person name="Banfield J.F."/>
        </authorList>
    </citation>
    <scope>NUCLEOTIDE SEQUENCE [LARGE SCALE GENOMIC DNA]</scope>
</reference>
<comment type="caution">
    <text evidence="9">The sequence shown here is derived from an EMBL/GenBank/DDBJ whole genome shotgun (WGS) entry which is preliminary data.</text>
</comment>
<dbReference type="GO" id="GO:0006355">
    <property type="term" value="P:regulation of DNA-templated transcription"/>
    <property type="evidence" value="ECO:0007669"/>
    <property type="project" value="UniProtKB-UniRule"/>
</dbReference>
<feature type="domain" description="TACO1/YebC-like second and third" evidence="7">
    <location>
        <begin position="81"/>
        <end position="237"/>
    </location>
</feature>
<dbReference type="SUPFAM" id="SSF75625">
    <property type="entry name" value="YebC-like"/>
    <property type="match status" value="1"/>
</dbReference>
<dbReference type="Gene3D" id="3.30.70.980">
    <property type="match status" value="2"/>
</dbReference>
<dbReference type="InterPro" id="IPR017856">
    <property type="entry name" value="Integrase-like_N"/>
</dbReference>
<proteinExistence type="inferred from homology"/>
<evidence type="ECO:0000256" key="6">
    <source>
        <dbReference type="HAMAP-Rule" id="MF_00693"/>
    </source>
</evidence>
<keyword evidence="5 6" id="KW-0804">Transcription</keyword>
<dbReference type="InterPro" id="IPR049083">
    <property type="entry name" value="TACO1_YebC_N"/>
</dbReference>
<dbReference type="NCBIfam" id="NF001030">
    <property type="entry name" value="PRK00110.1"/>
    <property type="match status" value="1"/>
</dbReference>
<dbReference type="InterPro" id="IPR026564">
    <property type="entry name" value="Transcrip_reg_TACO1-like_dom3"/>
</dbReference>
<evidence type="ECO:0000313" key="10">
    <source>
        <dbReference type="Proteomes" id="UP000178086"/>
    </source>
</evidence>
<dbReference type="GO" id="GO:0003677">
    <property type="term" value="F:DNA binding"/>
    <property type="evidence" value="ECO:0007669"/>
    <property type="project" value="UniProtKB-UniRule"/>
</dbReference>
<keyword evidence="4 6" id="KW-0238">DNA-binding</keyword>
<evidence type="ECO:0000259" key="8">
    <source>
        <dbReference type="Pfam" id="PF20772"/>
    </source>
</evidence>
<dbReference type="NCBIfam" id="NF009044">
    <property type="entry name" value="PRK12378.1"/>
    <property type="match status" value="1"/>
</dbReference>
<evidence type="ECO:0000256" key="4">
    <source>
        <dbReference type="ARBA" id="ARBA00023125"/>
    </source>
</evidence>
<protein>
    <recommendedName>
        <fullName evidence="6">Probable transcriptional regulatory protein A2074_02125</fullName>
    </recommendedName>
</protein>
<dbReference type="NCBIfam" id="TIGR01033">
    <property type="entry name" value="YebC/PmpR family DNA-binding transcriptional regulator"/>
    <property type="match status" value="1"/>
</dbReference>
<dbReference type="InterPro" id="IPR002876">
    <property type="entry name" value="Transcrip_reg_TACO1-like"/>
</dbReference>
<dbReference type="Gene3D" id="1.10.10.200">
    <property type="match status" value="1"/>
</dbReference>
<evidence type="ECO:0000256" key="1">
    <source>
        <dbReference type="ARBA" id="ARBA00008724"/>
    </source>
</evidence>
<dbReference type="AlphaFoldDB" id="A0A1F2UGS6"/>
<feature type="domain" description="TACO1/YebC-like N-terminal" evidence="8">
    <location>
        <begin position="5"/>
        <end position="75"/>
    </location>
</feature>
<name>A0A1F2UGS6_9ACTN</name>
<dbReference type="InterPro" id="IPR048300">
    <property type="entry name" value="TACO1_YebC-like_2nd/3rd_dom"/>
</dbReference>
<evidence type="ECO:0000256" key="2">
    <source>
        <dbReference type="ARBA" id="ARBA00022490"/>
    </source>
</evidence>
<accession>A0A1F2UGS6</accession>